<keyword evidence="4 6" id="KW-0132">Cell division</keyword>
<organism evidence="9 10">
    <name type="scientific">Chloracidobacterium sp. N</name>
    <dbReference type="NCBI Taxonomy" id="2821540"/>
    <lineage>
        <taxon>Bacteria</taxon>
        <taxon>Pseudomonadati</taxon>
        <taxon>Acidobacteriota</taxon>
        <taxon>Terriglobia</taxon>
        <taxon>Terriglobales</taxon>
        <taxon>Acidobacteriaceae</taxon>
        <taxon>Chloracidobacterium</taxon>
        <taxon>Chloracidobacterium aggregatum</taxon>
    </lineage>
</organism>
<dbReference type="InterPro" id="IPR045061">
    <property type="entry name" value="FtsZ/CetZ"/>
</dbReference>
<dbReference type="Gene3D" id="3.40.50.1440">
    <property type="entry name" value="Tubulin/FtsZ, GTPase domain"/>
    <property type="match status" value="1"/>
</dbReference>
<sequence>MRFEFVENTISKGANIKVIGVGGGGGNAVNRMIESGIEGISFLVVNTDLQALSMSKAPVKIQIGSRRTRGLGAGADPEVGREAALEDTEKIIDALEGADMVFITAGMGGGTGTGAAPIVAGLASELEILTVAVVTKPFGFEGRRRMQNAEKGIRELHECVDTIITIPNDRLLTTVDRNTSLADSFRMADDVLRQAVQGISDLITVPGMINLDFADVRTIMRGSGIALMGTGQASGENRAIQATNAAIASPLLEEASIEGAHGVLVNVTGGSNLTLHEVNEATSIIQKAAHPEANIIFGAVIDERMQDEMKITVIATGFDQAAQAANQPPATTVVAGNVVSVPSFGRIAPASERVAPAAEADLDAPTFLRRKSE</sequence>
<feature type="domain" description="Tubulin/FtsZ GTPase" evidence="7">
    <location>
        <begin position="15"/>
        <end position="207"/>
    </location>
</feature>
<comment type="similarity">
    <text evidence="1 4 6">Belongs to the FtsZ family.</text>
</comment>
<keyword evidence="3 4" id="KW-0342">GTP-binding</keyword>
<evidence type="ECO:0000256" key="4">
    <source>
        <dbReference type="HAMAP-Rule" id="MF_00909"/>
    </source>
</evidence>
<dbReference type="HAMAP" id="MF_00909">
    <property type="entry name" value="FtsZ"/>
    <property type="match status" value="1"/>
</dbReference>
<dbReference type="Pfam" id="PF12327">
    <property type="entry name" value="FtsZ_C"/>
    <property type="match status" value="1"/>
</dbReference>
<reference evidence="9 10" key="1">
    <citation type="submission" date="2021-03" db="EMBL/GenBank/DDBJ databases">
        <title>Genomic and phenotypic characterization of Chloracidobacterium isolates provides evidence for multiple species.</title>
        <authorList>
            <person name="Saini M.K."/>
            <person name="Costas A.M.G."/>
            <person name="Tank M."/>
            <person name="Bryant D.A."/>
        </authorList>
    </citation>
    <scope>NUCLEOTIDE SEQUENCE [LARGE SCALE GENOMIC DNA]</scope>
    <source>
        <strain evidence="9 10">N</strain>
    </source>
</reference>
<feature type="domain" description="Tubulin/FtsZ 2-layer sandwich" evidence="8">
    <location>
        <begin position="209"/>
        <end position="327"/>
    </location>
</feature>
<evidence type="ECO:0000259" key="7">
    <source>
        <dbReference type="SMART" id="SM00864"/>
    </source>
</evidence>
<dbReference type="InterPro" id="IPR020805">
    <property type="entry name" value="Cell_div_FtsZ_CS"/>
</dbReference>
<dbReference type="SUPFAM" id="SSF52490">
    <property type="entry name" value="Tubulin nucleotide-binding domain-like"/>
    <property type="match status" value="1"/>
</dbReference>
<comment type="function">
    <text evidence="4 6">Essential cell division protein that forms a contractile ring structure (Z ring) at the future cell division site. The regulation of the ring assembly controls the timing and the location of cell division. One of the functions of the FtsZ ring is to recruit other cell division proteins to the septum to produce a new cell wall between the dividing cells. Binds GTP and shows GTPase activity.</text>
</comment>
<dbReference type="PANTHER" id="PTHR30314:SF3">
    <property type="entry name" value="MITOCHONDRIAL DIVISION PROTEIN FSZA"/>
    <property type="match status" value="1"/>
</dbReference>
<evidence type="ECO:0000256" key="5">
    <source>
        <dbReference type="NCBIfam" id="TIGR00065"/>
    </source>
</evidence>
<dbReference type="SMART" id="SM00865">
    <property type="entry name" value="Tubulin_C"/>
    <property type="match status" value="1"/>
</dbReference>
<dbReference type="PANTHER" id="PTHR30314">
    <property type="entry name" value="CELL DIVISION PROTEIN FTSZ-RELATED"/>
    <property type="match status" value="1"/>
</dbReference>
<dbReference type="SMART" id="SM00864">
    <property type="entry name" value="Tubulin"/>
    <property type="match status" value="1"/>
</dbReference>
<keyword evidence="2 4" id="KW-0547">Nucleotide-binding</keyword>
<keyword evidence="4 6" id="KW-0131">Cell cycle</keyword>
<dbReference type="Gene3D" id="3.30.1330.20">
    <property type="entry name" value="Tubulin/FtsZ, C-terminal domain"/>
    <property type="match status" value="1"/>
</dbReference>
<keyword evidence="4 6" id="KW-0717">Septation</keyword>
<dbReference type="Pfam" id="PF00091">
    <property type="entry name" value="Tubulin"/>
    <property type="match status" value="1"/>
</dbReference>
<keyword evidence="10" id="KW-1185">Reference proteome</keyword>
<evidence type="ECO:0000313" key="10">
    <source>
        <dbReference type="Proteomes" id="UP000677668"/>
    </source>
</evidence>
<gene>
    <name evidence="4 9" type="primary">ftsZ</name>
    <name evidence="9" type="ORF">J8C05_03080</name>
</gene>
<feature type="binding site" evidence="4">
    <location>
        <position position="141"/>
    </location>
    <ligand>
        <name>GTP</name>
        <dbReference type="ChEBI" id="CHEBI:37565"/>
    </ligand>
</feature>
<dbReference type="PROSITE" id="PS01135">
    <property type="entry name" value="FTSZ_2"/>
    <property type="match status" value="1"/>
</dbReference>
<comment type="subunit">
    <text evidence="4">Homodimer. Polymerizes to form a dynamic ring structure in a strictly GTP-dependent manner. Interacts directly with several other division proteins.</text>
</comment>
<evidence type="ECO:0000256" key="3">
    <source>
        <dbReference type="ARBA" id="ARBA00023134"/>
    </source>
</evidence>
<dbReference type="GO" id="GO:0051301">
    <property type="term" value="P:cell division"/>
    <property type="evidence" value="ECO:0007669"/>
    <property type="project" value="UniProtKB-KW"/>
</dbReference>
<dbReference type="NCBIfam" id="TIGR00065">
    <property type="entry name" value="ftsZ"/>
    <property type="match status" value="1"/>
</dbReference>
<proteinExistence type="inferred from homology"/>
<dbReference type="InterPro" id="IPR037103">
    <property type="entry name" value="Tubulin/FtsZ-like_C"/>
</dbReference>
<dbReference type="Proteomes" id="UP000677668">
    <property type="component" value="Chromosome 1"/>
</dbReference>
<dbReference type="EMBL" id="CP072642">
    <property type="protein sequence ID" value="QUV94930.1"/>
    <property type="molecule type" value="Genomic_DNA"/>
</dbReference>
<evidence type="ECO:0000256" key="1">
    <source>
        <dbReference type="ARBA" id="ARBA00009690"/>
    </source>
</evidence>
<evidence type="ECO:0000256" key="2">
    <source>
        <dbReference type="ARBA" id="ARBA00022741"/>
    </source>
</evidence>
<dbReference type="InterPro" id="IPR024757">
    <property type="entry name" value="FtsZ_C"/>
</dbReference>
<dbReference type="InterPro" id="IPR003008">
    <property type="entry name" value="Tubulin_FtsZ_GTPase"/>
</dbReference>
<protein>
    <recommendedName>
        <fullName evidence="4 5">Cell division protein FtsZ</fullName>
    </recommendedName>
</protein>
<evidence type="ECO:0000256" key="6">
    <source>
        <dbReference type="RuleBase" id="RU000631"/>
    </source>
</evidence>
<dbReference type="CDD" id="cd02201">
    <property type="entry name" value="FtsZ_type1"/>
    <property type="match status" value="1"/>
</dbReference>
<dbReference type="PRINTS" id="PR00423">
    <property type="entry name" value="CELLDVISFTSZ"/>
</dbReference>
<comment type="subcellular location">
    <subcellularLocation>
        <location evidence="4">Cytoplasm</location>
    </subcellularLocation>
    <text evidence="4">Assembles at midcell at the inner surface of the cytoplasmic membrane.</text>
</comment>
<feature type="binding site" evidence="4">
    <location>
        <begin position="23"/>
        <end position="27"/>
    </location>
    <ligand>
        <name>GTP</name>
        <dbReference type="ChEBI" id="CHEBI:37565"/>
    </ligand>
</feature>
<dbReference type="InterPro" id="IPR000158">
    <property type="entry name" value="Cell_div_FtsZ"/>
</dbReference>
<keyword evidence="4" id="KW-0963">Cytoplasm</keyword>
<evidence type="ECO:0000259" key="8">
    <source>
        <dbReference type="SMART" id="SM00865"/>
    </source>
</evidence>
<name>A0ABX8B1Q9_9BACT</name>
<dbReference type="InterPro" id="IPR008280">
    <property type="entry name" value="Tub_FtsZ_C"/>
</dbReference>
<dbReference type="SUPFAM" id="SSF55307">
    <property type="entry name" value="Tubulin C-terminal domain-like"/>
    <property type="match status" value="1"/>
</dbReference>
<dbReference type="InterPro" id="IPR036525">
    <property type="entry name" value="Tubulin/FtsZ_GTPase_sf"/>
</dbReference>
<dbReference type="InterPro" id="IPR018316">
    <property type="entry name" value="Tubulin/FtsZ_2-layer-sand-dom"/>
</dbReference>
<feature type="binding site" evidence="4">
    <location>
        <begin position="110"/>
        <end position="112"/>
    </location>
    <ligand>
        <name>GTP</name>
        <dbReference type="ChEBI" id="CHEBI:37565"/>
    </ligand>
</feature>
<feature type="binding site" evidence="4">
    <location>
        <position position="145"/>
    </location>
    <ligand>
        <name>GTP</name>
        <dbReference type="ChEBI" id="CHEBI:37565"/>
    </ligand>
</feature>
<accession>A0ABX8B1Q9</accession>
<evidence type="ECO:0000313" key="9">
    <source>
        <dbReference type="EMBL" id="QUV94930.1"/>
    </source>
</evidence>
<dbReference type="PROSITE" id="PS01134">
    <property type="entry name" value="FTSZ_1"/>
    <property type="match status" value="1"/>
</dbReference>
<feature type="binding site" evidence="4">
    <location>
        <position position="189"/>
    </location>
    <ligand>
        <name>GTP</name>
        <dbReference type="ChEBI" id="CHEBI:37565"/>
    </ligand>
</feature>